<dbReference type="Gene3D" id="3.30.70.3490">
    <property type="match status" value="1"/>
</dbReference>
<dbReference type="Gene3D" id="1.10.287.2720">
    <property type="match status" value="1"/>
</dbReference>
<dbReference type="InParanoid" id="A0A167R7B1"/>
<dbReference type="PANTHER" id="PTHR10972">
    <property type="entry name" value="OXYSTEROL-BINDING PROTEIN-RELATED"/>
    <property type="match status" value="1"/>
</dbReference>
<dbReference type="FunFam" id="1.10.287.2720:FF:000001">
    <property type="entry name" value="Oxysterol-binding OBPalpha"/>
    <property type="match status" value="1"/>
</dbReference>
<dbReference type="AlphaFoldDB" id="A0A167R7B1"/>
<dbReference type="RefSeq" id="XP_018299058.1">
    <property type="nucleotide sequence ID" value="XM_018429292.1"/>
</dbReference>
<dbReference type="EMBL" id="KV440971">
    <property type="protein sequence ID" value="OAD81018.1"/>
    <property type="molecule type" value="Genomic_DNA"/>
</dbReference>
<sequence>MSILRSIVKDTPASSGNNDSDPDSTEVLEDSSRSIIMGIISQLRKGMDLHRVTFPTFVLEPRSLLEKITDYMSHPDFLLMASKETDQQKRFIGVLRYFLSGWHVKPKGVKKPYNPVLGEIFECQWKYGNGTDAFYVAEQVSHHPPISAYYYGSPENGIRIQGNVRPKSRFLGNSVVSLTEGDSYIEFSHFHNERYDFTMPNMYARGILFGKMVLELGDNCVLRCRTSDLTCEVDFKTKGFFSGQYNVLVGKIKKESTGEVLYEISGQWSNEIFIKSVKSSTKTSLFDVSTAPIRQKTVAPESIQAENESRRLWSKLTAAIKNNDMDQATTEKLAIEDRQREEAKYREEHGKPFQPVFFELVNGQYEFKANNIIDFQNPQHGKQQLCDLLYSHHPKQTNNNQP</sequence>
<protein>
    <recommendedName>
        <fullName evidence="5">Oxysterol-binding protein</fullName>
    </recommendedName>
</protein>
<dbReference type="InterPro" id="IPR018494">
    <property type="entry name" value="Oxysterol-bd_CS"/>
</dbReference>
<organism evidence="3 4">
    <name type="scientific">Phycomyces blakesleeanus (strain ATCC 8743b / DSM 1359 / FGSC 10004 / NBRC 33097 / NRRL 1555)</name>
    <dbReference type="NCBI Taxonomy" id="763407"/>
    <lineage>
        <taxon>Eukaryota</taxon>
        <taxon>Fungi</taxon>
        <taxon>Fungi incertae sedis</taxon>
        <taxon>Mucoromycota</taxon>
        <taxon>Mucoromycotina</taxon>
        <taxon>Mucoromycetes</taxon>
        <taxon>Mucorales</taxon>
        <taxon>Phycomycetaceae</taxon>
        <taxon>Phycomyces</taxon>
    </lineage>
</organism>
<dbReference type="PANTHER" id="PTHR10972:SF102">
    <property type="entry name" value="OXYSTEROL-BINDING PROTEIN"/>
    <property type="match status" value="1"/>
</dbReference>
<dbReference type="Proteomes" id="UP000077315">
    <property type="component" value="Unassembled WGS sequence"/>
</dbReference>
<dbReference type="OrthoDB" id="14833at2759"/>
<dbReference type="Gene3D" id="2.40.160.120">
    <property type="match status" value="1"/>
</dbReference>
<accession>A0A167R7B1</accession>
<dbReference type="GO" id="GO:0016020">
    <property type="term" value="C:membrane"/>
    <property type="evidence" value="ECO:0007669"/>
    <property type="project" value="TreeGrafter"/>
</dbReference>
<evidence type="ECO:0008006" key="5">
    <source>
        <dbReference type="Google" id="ProtNLM"/>
    </source>
</evidence>
<dbReference type="GO" id="GO:0005829">
    <property type="term" value="C:cytosol"/>
    <property type="evidence" value="ECO:0007669"/>
    <property type="project" value="TreeGrafter"/>
</dbReference>
<comment type="similarity">
    <text evidence="1 2">Belongs to the OSBP family.</text>
</comment>
<gene>
    <name evidence="3" type="ORF">PHYBLDRAFT_129547</name>
</gene>
<name>A0A167R7B1_PHYB8</name>
<proteinExistence type="inferred from homology"/>
<dbReference type="PROSITE" id="PS01013">
    <property type="entry name" value="OSBP"/>
    <property type="match status" value="1"/>
</dbReference>
<dbReference type="STRING" id="763407.A0A167R7B1"/>
<dbReference type="GO" id="GO:0032934">
    <property type="term" value="F:sterol binding"/>
    <property type="evidence" value="ECO:0007669"/>
    <property type="project" value="TreeGrafter"/>
</dbReference>
<dbReference type="GO" id="GO:0032541">
    <property type="term" value="C:cortical endoplasmic reticulum"/>
    <property type="evidence" value="ECO:0007669"/>
    <property type="project" value="TreeGrafter"/>
</dbReference>
<dbReference type="InterPro" id="IPR037239">
    <property type="entry name" value="OSBP_sf"/>
</dbReference>
<reference evidence="4" key="1">
    <citation type="submission" date="2015-06" db="EMBL/GenBank/DDBJ databases">
        <title>Expansion of signal transduction pathways in fungi by whole-genome duplication.</title>
        <authorList>
            <consortium name="DOE Joint Genome Institute"/>
            <person name="Corrochano L.M."/>
            <person name="Kuo A."/>
            <person name="Marcet-Houben M."/>
            <person name="Polaino S."/>
            <person name="Salamov A."/>
            <person name="Villalobos J.M."/>
            <person name="Alvarez M.I."/>
            <person name="Avalos J."/>
            <person name="Benito E.P."/>
            <person name="Benoit I."/>
            <person name="Burger G."/>
            <person name="Camino L.P."/>
            <person name="Canovas D."/>
            <person name="Cerda-Olmedo E."/>
            <person name="Cheng J.-F."/>
            <person name="Dominguez A."/>
            <person name="Elias M."/>
            <person name="Eslava A.P."/>
            <person name="Glaser F."/>
            <person name="Grimwood J."/>
            <person name="Gutierrez G."/>
            <person name="Heitman J."/>
            <person name="Henrissat B."/>
            <person name="Iturriaga E.A."/>
            <person name="Lang B.F."/>
            <person name="Lavin J.L."/>
            <person name="Lee S."/>
            <person name="Li W."/>
            <person name="Lindquist E."/>
            <person name="Lopez-Garcia S."/>
            <person name="Luque E.M."/>
            <person name="Marcos A.T."/>
            <person name="Martin J."/>
            <person name="McCluskey K."/>
            <person name="Medina H.R."/>
            <person name="Miralles-Duran A."/>
            <person name="Miyazaki A."/>
            <person name="Munoz-Torres E."/>
            <person name="Oguiza J.A."/>
            <person name="Ohm R."/>
            <person name="Olmedo M."/>
            <person name="Orejas M."/>
            <person name="Ortiz-Castellanos L."/>
            <person name="Pisabarro A.G."/>
            <person name="Rodriguez-Romero J."/>
            <person name="Ruiz-Herrera J."/>
            <person name="Ruiz-Vazquez R."/>
            <person name="Sanz C."/>
            <person name="Schackwitz W."/>
            <person name="Schmutz J."/>
            <person name="Shahriari M."/>
            <person name="Shelest E."/>
            <person name="Silva-Franco F."/>
            <person name="Soanes D."/>
            <person name="Syed K."/>
            <person name="Tagua V.G."/>
            <person name="Talbot N.J."/>
            <person name="Thon M."/>
            <person name="De vries R.P."/>
            <person name="Wiebenga A."/>
            <person name="Yadav J.S."/>
            <person name="Braun E.L."/>
            <person name="Baker S."/>
            <person name="Garre V."/>
            <person name="Horwitz B."/>
            <person name="Torres-Martinez S."/>
            <person name="Idnurm A."/>
            <person name="Herrera-Estrella A."/>
            <person name="Gabaldon T."/>
            <person name="Grigoriev I.V."/>
        </authorList>
    </citation>
    <scope>NUCLEOTIDE SEQUENCE [LARGE SCALE GENOMIC DNA]</scope>
    <source>
        <strain evidence="4">NRRL 1555(-)</strain>
    </source>
</reference>
<dbReference type="FunCoup" id="A0A167R7B1">
    <property type="interactions" value="590"/>
</dbReference>
<evidence type="ECO:0000256" key="2">
    <source>
        <dbReference type="RuleBase" id="RU003844"/>
    </source>
</evidence>
<keyword evidence="4" id="KW-1185">Reference proteome</keyword>
<evidence type="ECO:0000256" key="1">
    <source>
        <dbReference type="ARBA" id="ARBA00008842"/>
    </source>
</evidence>
<dbReference type="SUPFAM" id="SSF144000">
    <property type="entry name" value="Oxysterol-binding protein-like"/>
    <property type="match status" value="1"/>
</dbReference>
<evidence type="ECO:0000313" key="3">
    <source>
        <dbReference type="EMBL" id="OAD81018.1"/>
    </source>
</evidence>
<dbReference type="Pfam" id="PF01237">
    <property type="entry name" value="Oxysterol_BP"/>
    <property type="match status" value="2"/>
</dbReference>
<evidence type="ECO:0000313" key="4">
    <source>
        <dbReference type="Proteomes" id="UP000077315"/>
    </source>
</evidence>
<dbReference type="InterPro" id="IPR000648">
    <property type="entry name" value="Oxysterol-bd"/>
</dbReference>
<dbReference type="VEuPathDB" id="FungiDB:PHYBLDRAFT_129547"/>
<dbReference type="GeneID" id="28990198"/>